<dbReference type="InterPro" id="IPR009057">
    <property type="entry name" value="Homeodomain-like_sf"/>
</dbReference>
<sequence>MIRMENFYFDDFIPNWRKPITKTTQYVVIWVVQGKFAFVLDRDEHELSRGDVLIVRPGTVRSGSNGVHPPHQKYIAHFQMEPSTLDKVPLLAASKGYELFKTNKPEYLRQRFSMLFQSWMDKRDHYEFICHGIMTEIFGAMLQELSQQRIPSHKLRVAKQIETYMLEHYREEITIGRLCELVQLSPSYVIGIFKEVYLQTPIEFIHQIRISIASDLLLQSAMNISEVSDYLGFCDPTYFNRVFKKVTGRPPSSLLKERKAYALRADIQVGKGDVLK</sequence>
<accession>A0ABV5VYG9</accession>
<dbReference type="SUPFAM" id="SSF51215">
    <property type="entry name" value="Regulatory protein AraC"/>
    <property type="match status" value="1"/>
</dbReference>
<evidence type="ECO:0000256" key="2">
    <source>
        <dbReference type="ARBA" id="ARBA00023125"/>
    </source>
</evidence>
<dbReference type="RefSeq" id="WP_344901630.1">
    <property type="nucleotide sequence ID" value="NZ_BAAAYO010000001.1"/>
</dbReference>
<dbReference type="SUPFAM" id="SSF46689">
    <property type="entry name" value="Homeodomain-like"/>
    <property type="match status" value="2"/>
</dbReference>
<evidence type="ECO:0000256" key="3">
    <source>
        <dbReference type="ARBA" id="ARBA00023163"/>
    </source>
</evidence>
<dbReference type="PROSITE" id="PS01124">
    <property type="entry name" value="HTH_ARAC_FAMILY_2"/>
    <property type="match status" value="1"/>
</dbReference>
<name>A0ABV5VYG9_9BACL</name>
<dbReference type="Gene3D" id="1.10.10.60">
    <property type="entry name" value="Homeodomain-like"/>
    <property type="match status" value="2"/>
</dbReference>
<dbReference type="InterPro" id="IPR018062">
    <property type="entry name" value="HTH_AraC-typ_CS"/>
</dbReference>
<evidence type="ECO:0000313" key="5">
    <source>
        <dbReference type="EMBL" id="MFB9753359.1"/>
    </source>
</evidence>
<keyword evidence="2" id="KW-0238">DNA-binding</keyword>
<comment type="caution">
    <text evidence="5">The sequence shown here is derived from an EMBL/GenBank/DDBJ whole genome shotgun (WGS) entry which is preliminary data.</text>
</comment>
<dbReference type="Proteomes" id="UP001589619">
    <property type="component" value="Unassembled WGS sequence"/>
</dbReference>
<dbReference type="PROSITE" id="PS00041">
    <property type="entry name" value="HTH_ARAC_FAMILY_1"/>
    <property type="match status" value="1"/>
</dbReference>
<dbReference type="PANTHER" id="PTHR43280:SF2">
    <property type="entry name" value="HTH-TYPE TRANSCRIPTIONAL REGULATOR EXSA"/>
    <property type="match status" value="1"/>
</dbReference>
<keyword evidence="1" id="KW-0805">Transcription regulation</keyword>
<proteinExistence type="predicted"/>
<dbReference type="InterPro" id="IPR018060">
    <property type="entry name" value="HTH_AraC"/>
</dbReference>
<dbReference type="SMART" id="SM00342">
    <property type="entry name" value="HTH_ARAC"/>
    <property type="match status" value="1"/>
</dbReference>
<dbReference type="Pfam" id="PF12833">
    <property type="entry name" value="HTH_18"/>
    <property type="match status" value="1"/>
</dbReference>
<dbReference type="Pfam" id="PF02311">
    <property type="entry name" value="AraC_binding"/>
    <property type="match status" value="1"/>
</dbReference>
<dbReference type="PANTHER" id="PTHR43280">
    <property type="entry name" value="ARAC-FAMILY TRANSCRIPTIONAL REGULATOR"/>
    <property type="match status" value="1"/>
</dbReference>
<protein>
    <submittedName>
        <fullName evidence="5">Helix-turn-helix domain-containing protein</fullName>
    </submittedName>
</protein>
<evidence type="ECO:0000256" key="1">
    <source>
        <dbReference type="ARBA" id="ARBA00023015"/>
    </source>
</evidence>
<keyword evidence="3" id="KW-0804">Transcription</keyword>
<organism evidence="5 6">
    <name type="scientific">Paenibacillus hodogayensis</name>
    <dbReference type="NCBI Taxonomy" id="279208"/>
    <lineage>
        <taxon>Bacteria</taxon>
        <taxon>Bacillati</taxon>
        <taxon>Bacillota</taxon>
        <taxon>Bacilli</taxon>
        <taxon>Bacillales</taxon>
        <taxon>Paenibacillaceae</taxon>
        <taxon>Paenibacillus</taxon>
    </lineage>
</organism>
<feature type="domain" description="HTH araC/xylS-type" evidence="4">
    <location>
        <begin position="159"/>
        <end position="257"/>
    </location>
</feature>
<dbReference type="EMBL" id="JBHMAG010000012">
    <property type="protein sequence ID" value="MFB9753359.1"/>
    <property type="molecule type" value="Genomic_DNA"/>
</dbReference>
<dbReference type="Gene3D" id="2.60.120.280">
    <property type="entry name" value="Regulatory protein AraC"/>
    <property type="match status" value="1"/>
</dbReference>
<evidence type="ECO:0000259" key="4">
    <source>
        <dbReference type="PROSITE" id="PS01124"/>
    </source>
</evidence>
<keyword evidence="6" id="KW-1185">Reference proteome</keyword>
<gene>
    <name evidence="5" type="ORF">ACFFNY_17480</name>
</gene>
<reference evidence="5 6" key="1">
    <citation type="submission" date="2024-09" db="EMBL/GenBank/DDBJ databases">
        <authorList>
            <person name="Sun Q."/>
            <person name="Mori K."/>
        </authorList>
    </citation>
    <scope>NUCLEOTIDE SEQUENCE [LARGE SCALE GENOMIC DNA]</scope>
    <source>
        <strain evidence="5 6">JCM 12520</strain>
    </source>
</reference>
<evidence type="ECO:0000313" key="6">
    <source>
        <dbReference type="Proteomes" id="UP001589619"/>
    </source>
</evidence>
<dbReference type="InterPro" id="IPR037923">
    <property type="entry name" value="HTH-like"/>
</dbReference>
<dbReference type="InterPro" id="IPR003313">
    <property type="entry name" value="AraC-bd"/>
</dbReference>